<dbReference type="Pfam" id="PF17921">
    <property type="entry name" value="Integrase_H2C2"/>
    <property type="match status" value="1"/>
</dbReference>
<accession>A0A132A095</accession>
<reference evidence="2 3" key="1">
    <citation type="journal article" date="2015" name="Parasit. Vectors">
        <title>Draft genome of the scabies mite.</title>
        <authorList>
            <person name="Rider S.D.Jr."/>
            <person name="Morgan M.S."/>
            <person name="Arlian L.G."/>
        </authorList>
    </citation>
    <scope>NUCLEOTIDE SEQUENCE [LARGE SCALE GENOMIC DNA]</scope>
    <source>
        <strain evidence="2">Arlian Lab</strain>
    </source>
</reference>
<proteinExistence type="predicted"/>
<evidence type="ECO:0000313" key="3">
    <source>
        <dbReference type="Proteomes" id="UP000616769"/>
    </source>
</evidence>
<dbReference type="OrthoDB" id="10047222at2759"/>
<name>A0A132A095_SARSC</name>
<organism evidence="2 3">
    <name type="scientific">Sarcoptes scabiei</name>
    <name type="common">Itch mite</name>
    <name type="synonym">Acarus scabiei</name>
    <dbReference type="NCBI Taxonomy" id="52283"/>
    <lineage>
        <taxon>Eukaryota</taxon>
        <taxon>Metazoa</taxon>
        <taxon>Ecdysozoa</taxon>
        <taxon>Arthropoda</taxon>
        <taxon>Chelicerata</taxon>
        <taxon>Arachnida</taxon>
        <taxon>Acari</taxon>
        <taxon>Acariformes</taxon>
        <taxon>Sarcoptiformes</taxon>
        <taxon>Astigmata</taxon>
        <taxon>Psoroptidia</taxon>
        <taxon>Sarcoptoidea</taxon>
        <taxon>Sarcoptidae</taxon>
        <taxon>Sarcoptinae</taxon>
        <taxon>Sarcoptes</taxon>
    </lineage>
</organism>
<gene>
    <name evidence="2" type="ORF">QR98_0022040</name>
</gene>
<dbReference type="VEuPathDB" id="VectorBase:SSCA009260"/>
<evidence type="ECO:0000313" key="2">
    <source>
        <dbReference type="EMBL" id="KPM03770.1"/>
    </source>
</evidence>
<feature type="domain" description="Integrase zinc-binding" evidence="1">
    <location>
        <begin position="131"/>
        <end position="178"/>
    </location>
</feature>
<sequence length="406" mass="48176">MIESICTGNNKNNDDDTVEEHREQFLSRMNFILIKKNRSKILFHEQYYQLIDAIRNALMKVEKDRDSNERRLLRTYQILFINDEIIYLIPNTDKVSTIEELSFSTSVSDLNESLISRPIRQRFLFLEEMFDILIEAHRSLAHAGRKRMYQYLRQLYPNITVESIETFLQYCRECQKKRRIRSMNAKLPNSIFKAVISVIEDANSFDRNRSNSRYHYILHYYDVRTRFSFLKKITDLKTETVARKLRKIFCIIGAPHCLIGYDRCPTESILGILDFLQAKHYPNLKIIVDDSQRLLDPNTVMEIEKILDILSTITCDPSWPEQLDDLQYQLNNNVSLGLKANRKSTPNRMLLHRETQFGFQTQCFGSFRNEDLVLDELLRFCQNHLDDRKSFDRYSFNDSAIIEDEK</sequence>
<dbReference type="Proteomes" id="UP000616769">
    <property type="component" value="Unassembled WGS sequence"/>
</dbReference>
<evidence type="ECO:0000259" key="1">
    <source>
        <dbReference type="Pfam" id="PF17921"/>
    </source>
</evidence>
<comment type="caution">
    <text evidence="2">The sequence shown here is derived from an EMBL/GenBank/DDBJ whole genome shotgun (WGS) entry which is preliminary data.</text>
</comment>
<dbReference type="AlphaFoldDB" id="A0A132A095"/>
<dbReference type="InterPro" id="IPR041588">
    <property type="entry name" value="Integrase_H2C2"/>
</dbReference>
<protein>
    <recommendedName>
        <fullName evidence="1">Integrase zinc-binding domain-containing protein</fullName>
    </recommendedName>
</protein>
<dbReference type="EMBL" id="JXLN01006051">
    <property type="protein sequence ID" value="KPM03770.1"/>
    <property type="molecule type" value="Genomic_DNA"/>
</dbReference>